<feature type="transmembrane region" description="Helical" evidence="12">
    <location>
        <begin position="184"/>
        <end position="204"/>
    </location>
</feature>
<evidence type="ECO:0000256" key="3">
    <source>
        <dbReference type="ARBA" id="ARBA00022448"/>
    </source>
</evidence>
<comment type="function">
    <text evidence="12">Structural component of the gap junctions.</text>
</comment>
<evidence type="ECO:0000256" key="1">
    <source>
        <dbReference type="ARBA" id="ARBA00004610"/>
    </source>
</evidence>
<dbReference type="PROSITE" id="PS51013">
    <property type="entry name" value="PANNEXIN"/>
    <property type="match status" value="1"/>
</dbReference>
<evidence type="ECO:0000256" key="2">
    <source>
        <dbReference type="ARBA" id="ARBA00004651"/>
    </source>
</evidence>
<evidence type="ECO:0000256" key="7">
    <source>
        <dbReference type="ARBA" id="ARBA00022949"/>
    </source>
</evidence>
<keyword evidence="6" id="KW-0303">Gap junction</keyword>
<evidence type="ECO:0000256" key="6">
    <source>
        <dbReference type="ARBA" id="ARBA00022868"/>
    </source>
</evidence>
<feature type="transmembrane region" description="Helical" evidence="12">
    <location>
        <begin position="273"/>
        <end position="301"/>
    </location>
</feature>
<feature type="transmembrane region" description="Helical" evidence="12">
    <location>
        <begin position="66"/>
        <end position="87"/>
    </location>
</feature>
<evidence type="ECO:0000256" key="8">
    <source>
        <dbReference type="ARBA" id="ARBA00022989"/>
    </source>
</evidence>
<dbReference type="PANTHER" id="PTHR11893:SF37">
    <property type="entry name" value="INNEXIN INX3"/>
    <property type="match status" value="1"/>
</dbReference>
<evidence type="ECO:0000256" key="11">
    <source>
        <dbReference type="ARBA" id="ARBA00023303"/>
    </source>
</evidence>
<dbReference type="Pfam" id="PF00876">
    <property type="entry name" value="Innexin"/>
    <property type="match status" value="1"/>
</dbReference>
<evidence type="ECO:0000313" key="13">
    <source>
        <dbReference type="EMBL" id="BES96773.1"/>
    </source>
</evidence>
<dbReference type="EMBL" id="AP028915">
    <property type="protein sequence ID" value="BES96773.1"/>
    <property type="molecule type" value="Genomic_DNA"/>
</dbReference>
<feature type="transmembrane region" description="Helical" evidence="12">
    <location>
        <begin position="32"/>
        <end position="54"/>
    </location>
</feature>
<keyword evidence="9 12" id="KW-0406">Ion transport</keyword>
<organism evidence="13 14">
    <name type="scientific">Nesidiocoris tenuis</name>
    <dbReference type="NCBI Taxonomy" id="355587"/>
    <lineage>
        <taxon>Eukaryota</taxon>
        <taxon>Metazoa</taxon>
        <taxon>Ecdysozoa</taxon>
        <taxon>Arthropoda</taxon>
        <taxon>Hexapoda</taxon>
        <taxon>Insecta</taxon>
        <taxon>Pterygota</taxon>
        <taxon>Neoptera</taxon>
        <taxon>Paraneoptera</taxon>
        <taxon>Hemiptera</taxon>
        <taxon>Heteroptera</taxon>
        <taxon>Panheteroptera</taxon>
        <taxon>Cimicomorpha</taxon>
        <taxon>Miridae</taxon>
        <taxon>Dicyphina</taxon>
        <taxon>Nesidiocoris</taxon>
    </lineage>
</organism>
<evidence type="ECO:0000256" key="9">
    <source>
        <dbReference type="ARBA" id="ARBA00023065"/>
    </source>
</evidence>
<feature type="transmembrane region" description="Helical" evidence="12">
    <location>
        <begin position="113"/>
        <end position="135"/>
    </location>
</feature>
<keyword evidence="7" id="KW-0965">Cell junction</keyword>
<keyword evidence="4" id="KW-1003">Cell membrane</keyword>
<keyword evidence="5 12" id="KW-0812">Transmembrane</keyword>
<comment type="similarity">
    <text evidence="12">Belongs to the pannexin family.</text>
</comment>
<comment type="caution">
    <text evidence="12">Lacks conserved residue(s) required for the propagation of feature annotation.</text>
</comment>
<name>A0ABN7AXT0_9HEMI</name>
<evidence type="ECO:0000256" key="12">
    <source>
        <dbReference type="RuleBase" id="RU010713"/>
    </source>
</evidence>
<sequence length="391" mass="43902">MSVLALASAVAGFVKIRYIVEKALIDNLIFRLHYRVTTAILFLCCILVTANNLIGDPISCITDGGVPAHVINTFCWITYTFTLPGVVGDPGTHVAHPGVASAGPDEEKKYHAYYQWVPFMLFFQGVLFYVPHWLWKNWEDGKVRALTDGLRGPNILGTGNKSEKTNRLVQYIVDSLHHHNVYAACYYLCELLNFLNVIINMFLIDSFLGGSFMTYGTDVLRFSSLNQEQRNDPMVTIFPRVTKCTFHKFGPSGSIQKHDAMCVLALNILNEKIYIFLWFWFIGLAIASAYSLIASAATVLLPSIRELILIRHFRFGTPAGAQALIRKTQIGDFFLLQNLGQNLNLVVFSELLTELSNQLHLSNNIPTAPSTLEFSPMYPSAKLRLHMETEA</sequence>
<keyword evidence="8 12" id="KW-1133">Transmembrane helix</keyword>
<keyword evidence="3 12" id="KW-0813">Transport</keyword>
<evidence type="ECO:0000313" key="14">
    <source>
        <dbReference type="Proteomes" id="UP001307889"/>
    </source>
</evidence>
<protein>
    <recommendedName>
        <fullName evidence="12">Innexin</fullName>
    </recommendedName>
</protein>
<keyword evidence="11 12" id="KW-0407">Ion channel</keyword>
<dbReference type="PANTHER" id="PTHR11893">
    <property type="entry name" value="INNEXIN"/>
    <property type="match status" value="1"/>
</dbReference>
<comment type="subcellular location">
    <subcellularLocation>
        <location evidence="1">Cell junction</location>
        <location evidence="1">Gap junction</location>
    </subcellularLocation>
    <subcellularLocation>
        <location evidence="2 12">Cell membrane</location>
        <topology evidence="2 12">Multi-pass membrane protein</topology>
    </subcellularLocation>
</comment>
<keyword evidence="14" id="KW-1185">Reference proteome</keyword>
<reference evidence="13 14" key="1">
    <citation type="submission" date="2023-09" db="EMBL/GenBank/DDBJ databases">
        <title>Nesidiocoris tenuis whole genome shotgun sequence.</title>
        <authorList>
            <person name="Shibata T."/>
            <person name="Shimoda M."/>
            <person name="Kobayashi T."/>
            <person name="Uehara T."/>
        </authorList>
    </citation>
    <scope>NUCLEOTIDE SEQUENCE [LARGE SCALE GENOMIC DNA]</scope>
    <source>
        <strain evidence="13 14">Japan</strain>
    </source>
</reference>
<dbReference type="InterPro" id="IPR000990">
    <property type="entry name" value="Innexin"/>
</dbReference>
<accession>A0ABN7AXT0</accession>
<evidence type="ECO:0000256" key="5">
    <source>
        <dbReference type="ARBA" id="ARBA00022692"/>
    </source>
</evidence>
<gene>
    <name evidence="12" type="primary">inx</name>
    <name evidence="13" type="ORF">NTJ_09586</name>
</gene>
<dbReference type="PRINTS" id="PR01262">
    <property type="entry name" value="INNEXIN"/>
</dbReference>
<evidence type="ECO:0000256" key="10">
    <source>
        <dbReference type="ARBA" id="ARBA00023136"/>
    </source>
</evidence>
<proteinExistence type="inferred from homology"/>
<evidence type="ECO:0000256" key="4">
    <source>
        <dbReference type="ARBA" id="ARBA00022475"/>
    </source>
</evidence>
<dbReference type="Proteomes" id="UP001307889">
    <property type="component" value="Chromosome 7"/>
</dbReference>
<keyword evidence="10 12" id="KW-0472">Membrane</keyword>